<accession>A0A4C1UGX1</accession>
<dbReference type="EMBL" id="BGZK01000171">
    <property type="protein sequence ID" value="GBP25691.1"/>
    <property type="molecule type" value="Genomic_DNA"/>
</dbReference>
<gene>
    <name evidence="1" type="ORF">EVAR_12169_1</name>
</gene>
<comment type="caution">
    <text evidence="1">The sequence shown here is derived from an EMBL/GenBank/DDBJ whole genome shotgun (WGS) entry which is preliminary data.</text>
</comment>
<dbReference type="OrthoDB" id="7446694at2759"/>
<keyword evidence="2" id="KW-1185">Reference proteome</keyword>
<reference evidence="1 2" key="1">
    <citation type="journal article" date="2019" name="Commun. Biol.">
        <title>The bagworm genome reveals a unique fibroin gene that provides high tensile strength.</title>
        <authorList>
            <person name="Kono N."/>
            <person name="Nakamura H."/>
            <person name="Ohtoshi R."/>
            <person name="Tomita M."/>
            <person name="Numata K."/>
            <person name="Arakawa K."/>
        </authorList>
    </citation>
    <scope>NUCLEOTIDE SEQUENCE [LARGE SCALE GENOMIC DNA]</scope>
</reference>
<name>A0A4C1UGX1_EUMVA</name>
<dbReference type="AlphaFoldDB" id="A0A4C1UGX1"/>
<organism evidence="1 2">
    <name type="scientific">Eumeta variegata</name>
    <name type="common">Bagworm moth</name>
    <name type="synonym">Eumeta japonica</name>
    <dbReference type="NCBI Taxonomy" id="151549"/>
    <lineage>
        <taxon>Eukaryota</taxon>
        <taxon>Metazoa</taxon>
        <taxon>Ecdysozoa</taxon>
        <taxon>Arthropoda</taxon>
        <taxon>Hexapoda</taxon>
        <taxon>Insecta</taxon>
        <taxon>Pterygota</taxon>
        <taxon>Neoptera</taxon>
        <taxon>Endopterygota</taxon>
        <taxon>Lepidoptera</taxon>
        <taxon>Glossata</taxon>
        <taxon>Ditrysia</taxon>
        <taxon>Tineoidea</taxon>
        <taxon>Psychidae</taxon>
        <taxon>Oiketicinae</taxon>
        <taxon>Eumeta</taxon>
    </lineage>
</organism>
<proteinExistence type="predicted"/>
<dbReference type="Proteomes" id="UP000299102">
    <property type="component" value="Unassembled WGS sequence"/>
</dbReference>
<protein>
    <submittedName>
        <fullName evidence="1">Uncharacterized protein</fullName>
    </submittedName>
</protein>
<sequence length="147" mass="15923">MTSINYYPKNFHANGWGWHRPVSTAAAVRGFLKKERGGPDGPAFGNFGNFGNGSLYPKLPSEDDTVFSTGGARLYPSLPVEDYGTGEVQEIVEEACESVNVSAVMRRPSSRSEVTTKLVPVPTVEVALIAGQTKDRSCDVDVWKRAA</sequence>
<evidence type="ECO:0000313" key="2">
    <source>
        <dbReference type="Proteomes" id="UP000299102"/>
    </source>
</evidence>
<evidence type="ECO:0000313" key="1">
    <source>
        <dbReference type="EMBL" id="GBP25691.1"/>
    </source>
</evidence>